<comment type="subcellular location">
    <subcellularLocation>
        <location evidence="1">Nucleus</location>
    </subcellularLocation>
</comment>
<dbReference type="GO" id="GO:0009873">
    <property type="term" value="P:ethylene-activated signaling pathway"/>
    <property type="evidence" value="ECO:0007669"/>
    <property type="project" value="InterPro"/>
</dbReference>
<evidence type="ECO:0000256" key="3">
    <source>
        <dbReference type="ARBA" id="ARBA00023125"/>
    </source>
</evidence>
<keyword evidence="4" id="KW-0804">Transcription</keyword>
<keyword evidence="2" id="KW-0805">Transcription regulation</keyword>
<evidence type="ECO:0000259" key="8">
    <source>
        <dbReference type="PROSITE" id="PS51032"/>
    </source>
</evidence>
<dbReference type="SMART" id="SM00380">
    <property type="entry name" value="AP2"/>
    <property type="match status" value="1"/>
</dbReference>
<accession>A0A1U8N0G8</accession>
<keyword evidence="3" id="KW-0238">DNA-binding</keyword>
<name>A0A1U8N0G8_GOSHI</name>
<dbReference type="PRINTS" id="PR00367">
    <property type="entry name" value="ETHRSPELEMNT"/>
</dbReference>
<dbReference type="PaxDb" id="3635-A0A1U8N0G8"/>
<dbReference type="SUPFAM" id="SSF54171">
    <property type="entry name" value="DNA-binding domain"/>
    <property type="match status" value="1"/>
</dbReference>
<evidence type="ECO:0000256" key="1">
    <source>
        <dbReference type="ARBA" id="ARBA00004123"/>
    </source>
</evidence>
<dbReference type="PANTHER" id="PTHR31190">
    <property type="entry name" value="DNA-BINDING DOMAIN"/>
    <property type="match status" value="1"/>
</dbReference>
<dbReference type="Proteomes" id="UP000818029">
    <property type="component" value="Chromosome D07"/>
</dbReference>
<evidence type="ECO:0000313" key="9">
    <source>
        <dbReference type="Proteomes" id="UP000818029"/>
    </source>
</evidence>
<reference evidence="10" key="2">
    <citation type="submission" date="2025-08" db="UniProtKB">
        <authorList>
            <consortium name="RefSeq"/>
        </authorList>
    </citation>
    <scope>IDENTIFICATION</scope>
</reference>
<dbReference type="InterPro" id="IPR044808">
    <property type="entry name" value="ERF_plant"/>
</dbReference>
<dbReference type="Pfam" id="PF00847">
    <property type="entry name" value="AP2"/>
    <property type="match status" value="1"/>
</dbReference>
<feature type="compositionally biased region" description="Basic and acidic residues" evidence="7">
    <location>
        <begin position="116"/>
        <end position="126"/>
    </location>
</feature>
<evidence type="ECO:0000256" key="6">
    <source>
        <dbReference type="ARBA" id="ARBA00024343"/>
    </source>
</evidence>
<dbReference type="GO" id="GO:0003700">
    <property type="term" value="F:DNA-binding transcription factor activity"/>
    <property type="evidence" value="ECO:0007669"/>
    <property type="project" value="InterPro"/>
</dbReference>
<dbReference type="GO" id="GO:0003677">
    <property type="term" value="F:DNA binding"/>
    <property type="evidence" value="ECO:0007669"/>
    <property type="project" value="UniProtKB-KW"/>
</dbReference>
<dbReference type="InterPro" id="IPR001471">
    <property type="entry name" value="AP2/ERF_dom"/>
</dbReference>
<proteinExistence type="inferred from homology"/>
<dbReference type="STRING" id="3635.A0A1U8N0G8"/>
<dbReference type="Gene3D" id="3.30.730.10">
    <property type="entry name" value="AP2/ERF domain"/>
    <property type="match status" value="1"/>
</dbReference>
<evidence type="ECO:0000313" key="10">
    <source>
        <dbReference type="RefSeq" id="XP_016732607.1"/>
    </source>
</evidence>
<protein>
    <submittedName>
        <fullName evidence="10">Ethylene-responsive transcription factor ERF098</fullName>
    </submittedName>
</protein>
<dbReference type="CDD" id="cd00018">
    <property type="entry name" value="AP2"/>
    <property type="match status" value="1"/>
</dbReference>
<dbReference type="InterPro" id="IPR016177">
    <property type="entry name" value="DNA-bd_dom_sf"/>
</dbReference>
<dbReference type="KEGG" id="ghi:107943372"/>
<dbReference type="GeneID" id="107943372"/>
<sequence length="151" mass="16918">MPKCKSRLLFKVAMEGDKNKKAGEGDSSIRYRGVRRRPWGKFAAEIRDSTRLGGPRLWLGTFDTAEDAARAYDRAAFAMRGASAILNFPDERMASPTTNPPPSSSMASSSSSAIENAERKREHDTQVLELEYLDDELLEQLLDFDNKDTKD</sequence>
<gene>
    <name evidence="10" type="primary">LOC107943372</name>
</gene>
<feature type="domain" description="AP2/ERF" evidence="8">
    <location>
        <begin position="30"/>
        <end position="89"/>
    </location>
</feature>
<evidence type="ECO:0000256" key="4">
    <source>
        <dbReference type="ARBA" id="ARBA00023163"/>
    </source>
</evidence>
<comment type="similarity">
    <text evidence="6">Belongs to the AP2/ERF transcription factor family. ERF subfamily.</text>
</comment>
<dbReference type="AlphaFoldDB" id="A0A1U8N0G8"/>
<dbReference type="GO" id="GO:0005634">
    <property type="term" value="C:nucleus"/>
    <property type="evidence" value="ECO:0007669"/>
    <property type="project" value="UniProtKB-SubCell"/>
</dbReference>
<evidence type="ECO:0000256" key="2">
    <source>
        <dbReference type="ARBA" id="ARBA00023015"/>
    </source>
</evidence>
<reference evidence="9" key="1">
    <citation type="journal article" date="2020" name="Nat. Genet.">
        <title>Genomic diversifications of five Gossypium allopolyploid species and their impact on cotton improvement.</title>
        <authorList>
            <person name="Chen Z.J."/>
            <person name="Sreedasyam A."/>
            <person name="Ando A."/>
            <person name="Song Q."/>
            <person name="De Santiago L.M."/>
            <person name="Hulse-Kemp A.M."/>
            <person name="Ding M."/>
            <person name="Ye W."/>
            <person name="Kirkbride R.C."/>
            <person name="Jenkins J."/>
            <person name="Plott C."/>
            <person name="Lovell J."/>
            <person name="Lin Y.M."/>
            <person name="Vaughn R."/>
            <person name="Liu B."/>
            <person name="Simpson S."/>
            <person name="Scheffler B.E."/>
            <person name="Wen L."/>
            <person name="Saski C.A."/>
            <person name="Grover C.E."/>
            <person name="Hu G."/>
            <person name="Conover J.L."/>
            <person name="Carlson J.W."/>
            <person name="Shu S."/>
            <person name="Boston L.B."/>
            <person name="Williams M."/>
            <person name="Peterson D.G."/>
            <person name="McGee K."/>
            <person name="Jones D.C."/>
            <person name="Wendel J.F."/>
            <person name="Stelly D.M."/>
            <person name="Grimwood J."/>
            <person name="Schmutz J."/>
        </authorList>
    </citation>
    <scope>NUCLEOTIDE SEQUENCE [LARGE SCALE GENOMIC DNA]</scope>
    <source>
        <strain evidence="9">cv. TM-1</strain>
    </source>
</reference>
<evidence type="ECO:0000256" key="5">
    <source>
        <dbReference type="ARBA" id="ARBA00023242"/>
    </source>
</evidence>
<dbReference type="PROSITE" id="PS51032">
    <property type="entry name" value="AP2_ERF"/>
    <property type="match status" value="1"/>
</dbReference>
<dbReference type="PANTHER" id="PTHR31190:SF173">
    <property type="entry name" value="PATHOGENESIS-RELATED GENES TRANSCRIPTIONAL ACTIVATOR PTI5"/>
    <property type="match status" value="1"/>
</dbReference>
<feature type="region of interest" description="Disordered" evidence="7">
    <location>
        <begin position="88"/>
        <end position="126"/>
    </location>
</feature>
<dbReference type="FunFam" id="3.30.730.10:FF:000001">
    <property type="entry name" value="Ethylene-responsive transcription factor 2"/>
    <property type="match status" value="1"/>
</dbReference>
<dbReference type="OrthoDB" id="10038011at2759"/>
<evidence type="ECO:0000256" key="7">
    <source>
        <dbReference type="SAM" id="MobiDB-lite"/>
    </source>
</evidence>
<organism evidence="9 10">
    <name type="scientific">Gossypium hirsutum</name>
    <name type="common">Upland cotton</name>
    <name type="synonym">Gossypium mexicanum</name>
    <dbReference type="NCBI Taxonomy" id="3635"/>
    <lineage>
        <taxon>Eukaryota</taxon>
        <taxon>Viridiplantae</taxon>
        <taxon>Streptophyta</taxon>
        <taxon>Embryophyta</taxon>
        <taxon>Tracheophyta</taxon>
        <taxon>Spermatophyta</taxon>
        <taxon>Magnoliopsida</taxon>
        <taxon>eudicotyledons</taxon>
        <taxon>Gunneridae</taxon>
        <taxon>Pentapetalae</taxon>
        <taxon>rosids</taxon>
        <taxon>malvids</taxon>
        <taxon>Malvales</taxon>
        <taxon>Malvaceae</taxon>
        <taxon>Malvoideae</taxon>
        <taxon>Gossypium</taxon>
    </lineage>
</organism>
<keyword evidence="9" id="KW-1185">Reference proteome</keyword>
<dbReference type="InterPro" id="IPR036955">
    <property type="entry name" value="AP2/ERF_dom_sf"/>
</dbReference>
<keyword evidence="5" id="KW-0539">Nucleus</keyword>
<dbReference type="RefSeq" id="XP_016732607.1">
    <property type="nucleotide sequence ID" value="XM_016877118.2"/>
</dbReference>